<proteinExistence type="predicted"/>
<reference evidence="2" key="1">
    <citation type="journal article" date="2022" name="bioRxiv">
        <title>Sequencing and chromosome-scale assembly of the giantPleurodeles waltlgenome.</title>
        <authorList>
            <person name="Brown T."/>
            <person name="Elewa A."/>
            <person name="Iarovenko S."/>
            <person name="Subramanian E."/>
            <person name="Araus A.J."/>
            <person name="Petzold A."/>
            <person name="Susuki M."/>
            <person name="Suzuki K.-i.T."/>
            <person name="Hayashi T."/>
            <person name="Toyoda A."/>
            <person name="Oliveira C."/>
            <person name="Osipova E."/>
            <person name="Leigh N.D."/>
            <person name="Simon A."/>
            <person name="Yun M.H."/>
        </authorList>
    </citation>
    <scope>NUCLEOTIDE SEQUENCE</scope>
    <source>
        <strain evidence="2">20211129_DDA</strain>
        <tissue evidence="2">Liver</tissue>
    </source>
</reference>
<keyword evidence="3" id="KW-1185">Reference proteome</keyword>
<dbReference type="Gene3D" id="1.10.287.3160">
    <property type="match status" value="1"/>
</dbReference>
<gene>
    <name evidence="2" type="ORF">NDU88_003219</name>
</gene>
<comment type="caution">
    <text evidence="2">The sequence shown here is derived from an EMBL/GenBank/DDBJ whole genome shotgun (WGS) entry which is preliminary data.</text>
</comment>
<feature type="region of interest" description="Disordered" evidence="1">
    <location>
        <begin position="44"/>
        <end position="77"/>
    </location>
</feature>
<organism evidence="2 3">
    <name type="scientific">Pleurodeles waltl</name>
    <name type="common">Iberian ribbed newt</name>
    <dbReference type="NCBI Taxonomy" id="8319"/>
    <lineage>
        <taxon>Eukaryota</taxon>
        <taxon>Metazoa</taxon>
        <taxon>Chordata</taxon>
        <taxon>Craniata</taxon>
        <taxon>Vertebrata</taxon>
        <taxon>Euteleostomi</taxon>
        <taxon>Amphibia</taxon>
        <taxon>Batrachia</taxon>
        <taxon>Caudata</taxon>
        <taxon>Salamandroidea</taxon>
        <taxon>Salamandridae</taxon>
        <taxon>Pleurodelinae</taxon>
        <taxon>Pleurodeles</taxon>
    </lineage>
</organism>
<sequence length="262" mass="29381">MGKRLLKKSESSPSSSPKRKKSSPDVEIIRRLMVRTLVSLKKHHEELSHQADHKGLHSDLSDSDLSGGSSPPPHKEKYISKDMLPELLSHVKNNMGLPKEEVTEFCKDVVLLQLKEHINMGVPIHQHVLDLVLNEWKDPDKINVPSVRSRAYPLEGMVEKLLDWLVASLEGHSSMAEDSVLRDPADKKIDGALKKVALRSGIYGAYMAQSFLSHFEDFFKSMQEGTRCPELLEIMENHDELISNISFDAVQKAALSSRASLA</sequence>
<protein>
    <submittedName>
        <fullName evidence="2">Uncharacterized protein</fullName>
    </submittedName>
</protein>
<evidence type="ECO:0000256" key="1">
    <source>
        <dbReference type="SAM" id="MobiDB-lite"/>
    </source>
</evidence>
<name>A0AAV7LHW8_PLEWA</name>
<dbReference type="Proteomes" id="UP001066276">
    <property type="component" value="Chromosome 11"/>
</dbReference>
<feature type="region of interest" description="Disordered" evidence="1">
    <location>
        <begin position="1"/>
        <end position="27"/>
    </location>
</feature>
<dbReference type="AlphaFoldDB" id="A0AAV7LHW8"/>
<accession>A0AAV7LHW8</accession>
<dbReference type="EMBL" id="JANPWB010000015">
    <property type="protein sequence ID" value="KAJ1090079.1"/>
    <property type="molecule type" value="Genomic_DNA"/>
</dbReference>
<evidence type="ECO:0000313" key="3">
    <source>
        <dbReference type="Proteomes" id="UP001066276"/>
    </source>
</evidence>
<feature type="compositionally biased region" description="Basic and acidic residues" evidence="1">
    <location>
        <begin position="44"/>
        <end position="60"/>
    </location>
</feature>
<evidence type="ECO:0000313" key="2">
    <source>
        <dbReference type="EMBL" id="KAJ1090079.1"/>
    </source>
</evidence>